<evidence type="ECO:0000256" key="1">
    <source>
        <dbReference type="SAM" id="MobiDB-lite"/>
    </source>
</evidence>
<evidence type="ECO:0000259" key="3">
    <source>
        <dbReference type="Pfam" id="PF09792"/>
    </source>
</evidence>
<dbReference type="EMBL" id="KZ679006">
    <property type="protein sequence ID" value="PSS28310.1"/>
    <property type="molecule type" value="Genomic_DNA"/>
</dbReference>
<reference evidence="5 6" key="1">
    <citation type="journal article" date="2018" name="New Phytol.">
        <title>Comparative genomics and transcriptomics depict ericoid mycorrhizal fungi as versatile saprotrophs and plant mutualists.</title>
        <authorList>
            <person name="Martino E."/>
            <person name="Morin E."/>
            <person name="Grelet G.A."/>
            <person name="Kuo A."/>
            <person name="Kohler A."/>
            <person name="Daghino S."/>
            <person name="Barry K.W."/>
            <person name="Cichocki N."/>
            <person name="Clum A."/>
            <person name="Dockter R.B."/>
            <person name="Hainaut M."/>
            <person name="Kuo R.C."/>
            <person name="LaButti K."/>
            <person name="Lindahl B.D."/>
            <person name="Lindquist E.A."/>
            <person name="Lipzen A."/>
            <person name="Khouja H.R."/>
            <person name="Magnuson J."/>
            <person name="Murat C."/>
            <person name="Ohm R.A."/>
            <person name="Singer S.W."/>
            <person name="Spatafora J.W."/>
            <person name="Wang M."/>
            <person name="Veneault-Fourrey C."/>
            <person name="Henrissat B."/>
            <person name="Grigoriev I.V."/>
            <person name="Martin F.M."/>
            <person name="Perotto S."/>
        </authorList>
    </citation>
    <scope>NUCLEOTIDE SEQUENCE [LARGE SCALE GENOMIC DNA]</scope>
    <source>
        <strain evidence="5 6">ATCC 22711</strain>
    </source>
</reference>
<accession>A0A2T3BFV8</accession>
<keyword evidence="2" id="KW-0732">Signal</keyword>
<evidence type="ECO:0000256" key="2">
    <source>
        <dbReference type="SAM" id="SignalP"/>
    </source>
</evidence>
<dbReference type="Pfam" id="PF09792">
    <property type="entry name" value="But2"/>
    <property type="match status" value="1"/>
</dbReference>
<dbReference type="Pfam" id="PF22799">
    <property type="entry name" value="PIR1-like_C"/>
    <property type="match status" value="1"/>
</dbReference>
<feature type="region of interest" description="Disordered" evidence="1">
    <location>
        <begin position="145"/>
        <end position="271"/>
    </location>
</feature>
<dbReference type="PANTHER" id="PTHR39613">
    <property type="entry name" value="ANCHORED CELL WALL PROTEIN, PUTATIVE (AFU_ORTHOLOGUE AFUA_4G08960)-RELATED"/>
    <property type="match status" value="1"/>
</dbReference>
<feature type="compositionally biased region" description="Low complexity" evidence="1">
    <location>
        <begin position="145"/>
        <end position="251"/>
    </location>
</feature>
<gene>
    <name evidence="5" type="ORF">M430DRAFT_63452</name>
</gene>
<dbReference type="RefSeq" id="XP_024725835.1">
    <property type="nucleotide sequence ID" value="XM_024869055.1"/>
</dbReference>
<evidence type="ECO:0000259" key="4">
    <source>
        <dbReference type="Pfam" id="PF22799"/>
    </source>
</evidence>
<dbReference type="OrthoDB" id="4657524at2759"/>
<dbReference type="InterPro" id="IPR018620">
    <property type="entry name" value="Ubiquitin3-bd_protein_But2_C"/>
</dbReference>
<organism evidence="5 6">
    <name type="scientific">Amorphotheca resinae ATCC 22711</name>
    <dbReference type="NCBI Taxonomy" id="857342"/>
    <lineage>
        <taxon>Eukaryota</taxon>
        <taxon>Fungi</taxon>
        <taxon>Dikarya</taxon>
        <taxon>Ascomycota</taxon>
        <taxon>Pezizomycotina</taxon>
        <taxon>Leotiomycetes</taxon>
        <taxon>Helotiales</taxon>
        <taxon>Amorphothecaceae</taxon>
        <taxon>Amorphotheca</taxon>
    </lineage>
</organism>
<feature type="chain" id="PRO_5015426110" evidence="2">
    <location>
        <begin position="17"/>
        <end position="425"/>
    </location>
</feature>
<dbReference type="Proteomes" id="UP000241818">
    <property type="component" value="Unassembled WGS sequence"/>
</dbReference>
<feature type="domain" description="Ubiquitin 3 binding protein But2 C-terminal" evidence="3">
    <location>
        <begin position="276"/>
        <end position="415"/>
    </location>
</feature>
<dbReference type="AlphaFoldDB" id="A0A2T3BFV8"/>
<dbReference type="GeneID" id="36577136"/>
<dbReference type="PANTHER" id="PTHR39613:SF1">
    <property type="entry name" value="ANCHORED CELL WALL PROTEIN, PUTATIVE (AFU_ORTHOLOGUE AFUA_4G08960)-RELATED"/>
    <property type="match status" value="1"/>
</dbReference>
<proteinExistence type="predicted"/>
<name>A0A2T3BFV8_AMORE</name>
<dbReference type="STRING" id="857342.A0A2T3BFV8"/>
<feature type="domain" description="Cell wall mannoprotein PIR1-like C-terminal" evidence="4">
    <location>
        <begin position="61"/>
        <end position="133"/>
    </location>
</feature>
<keyword evidence="6" id="KW-1185">Reference proteome</keyword>
<dbReference type="InterPro" id="IPR054508">
    <property type="entry name" value="PIR1-like_C"/>
</dbReference>
<sequence>MRYALASLALAAGASAASIPRSCSFGITATGGEPGTMGQLSDGQNRIGGGLPPASYSISNGAITDSNGRGCILTPEVEQFQCDSGAAPTGGFAISSSGEISHNGSETFYACPASDTEWNIYTTPVVGQKKCVTIGLTASGCYSSSASSSPASSTGSKTTAHPAGPGNGPSGSSPAGPAGPGSSPAGSTPAGPSGPGSSPAGSSPAGPAGPGSSPAGSSPAGPAGPGSSPAGSTPASPAGPASSPAGSSPAGTQPTSAPSTPGGPKSCPANLNGQYQYPHLIVPVSASSPDKSFGTSYNGTITSDISSIFNFDVPKSYTGTCSLVFLFPQKDQLETSSFSFSGNGEVDFAQLTTVATNTTTYATEGSVKTDFGNFTVTPGSSTVVSSFSCPAGQTVSYKISSVSGTSLNYFQDWNPSPIGLFITTC</sequence>
<protein>
    <submittedName>
        <fullName evidence="5">Uncharacterized protein</fullName>
    </submittedName>
</protein>
<evidence type="ECO:0000313" key="6">
    <source>
        <dbReference type="Proteomes" id="UP000241818"/>
    </source>
</evidence>
<feature type="signal peptide" evidence="2">
    <location>
        <begin position="1"/>
        <end position="16"/>
    </location>
</feature>
<dbReference type="InParanoid" id="A0A2T3BFV8"/>
<evidence type="ECO:0000313" key="5">
    <source>
        <dbReference type="EMBL" id="PSS28310.1"/>
    </source>
</evidence>